<comment type="caution">
    <text evidence="8">The sequence shown here is derived from an EMBL/GenBank/DDBJ whole genome shotgun (WGS) entry which is preliminary data.</text>
</comment>
<reference evidence="10 11" key="1">
    <citation type="submission" date="2014-02" db="EMBL/GenBank/DDBJ databases">
        <title>The small core and large imbalanced accessory genome model reveals a collaborative survival strategy of Sorangium cellulosum strains in nature.</title>
        <authorList>
            <person name="Han K."/>
            <person name="Peng R."/>
            <person name="Blom J."/>
            <person name="Li Y.-Z."/>
        </authorList>
    </citation>
    <scope>NUCLEOTIDE SEQUENCE [LARGE SCALE GENOMIC DNA]</scope>
    <source>
        <strain evidence="9 10">So0007-03</strain>
        <strain evidence="8 11">So0157-18</strain>
    </source>
</reference>
<feature type="transmembrane region" description="Helical" evidence="7">
    <location>
        <begin position="244"/>
        <end position="271"/>
    </location>
</feature>
<dbReference type="SMR" id="A0A150PT19"/>
<protein>
    <recommendedName>
        <fullName evidence="12">Cytochrome P450</fullName>
    </recommendedName>
</protein>
<keyword evidence="7" id="KW-0472">Membrane</keyword>
<dbReference type="CDD" id="cd20630">
    <property type="entry name" value="P450_epoK-like"/>
    <property type="match status" value="1"/>
</dbReference>
<dbReference type="SUPFAM" id="SSF48264">
    <property type="entry name" value="Cytochrome P450"/>
    <property type="match status" value="1"/>
</dbReference>
<keyword evidence="6" id="KW-0503">Monooxygenase</keyword>
<dbReference type="PRINTS" id="PR00359">
    <property type="entry name" value="BP450"/>
</dbReference>
<dbReference type="Proteomes" id="UP000075604">
    <property type="component" value="Unassembled WGS sequence"/>
</dbReference>
<dbReference type="PRINTS" id="PR00385">
    <property type="entry name" value="P450"/>
</dbReference>
<evidence type="ECO:0000313" key="8">
    <source>
        <dbReference type="EMBL" id="KYF58812.1"/>
    </source>
</evidence>
<dbReference type="InterPro" id="IPR002397">
    <property type="entry name" value="Cyt_P450_B"/>
</dbReference>
<dbReference type="GO" id="GO:0020037">
    <property type="term" value="F:heme binding"/>
    <property type="evidence" value="ECO:0007669"/>
    <property type="project" value="InterPro"/>
</dbReference>
<evidence type="ECO:0000256" key="6">
    <source>
        <dbReference type="ARBA" id="ARBA00023033"/>
    </source>
</evidence>
<keyword evidence="2" id="KW-0349">Heme</keyword>
<dbReference type="Proteomes" id="UP000075502">
    <property type="component" value="Unassembled WGS sequence"/>
</dbReference>
<evidence type="ECO:0000256" key="3">
    <source>
        <dbReference type="ARBA" id="ARBA00022723"/>
    </source>
</evidence>
<evidence type="ECO:0000256" key="7">
    <source>
        <dbReference type="SAM" id="Phobius"/>
    </source>
</evidence>
<keyword evidence="7" id="KW-1133">Transmembrane helix</keyword>
<keyword evidence="4" id="KW-0560">Oxidoreductase</keyword>
<dbReference type="PANTHER" id="PTHR46696:SF1">
    <property type="entry name" value="CYTOCHROME P450 YJIB-RELATED"/>
    <property type="match status" value="1"/>
</dbReference>
<proteinExistence type="inferred from homology"/>
<dbReference type="EMBL" id="JEME01002586">
    <property type="protein sequence ID" value="KYG03772.1"/>
    <property type="molecule type" value="Genomic_DNA"/>
</dbReference>
<dbReference type="Pfam" id="PF00067">
    <property type="entry name" value="p450"/>
    <property type="match status" value="1"/>
</dbReference>
<evidence type="ECO:0000256" key="1">
    <source>
        <dbReference type="ARBA" id="ARBA00010617"/>
    </source>
</evidence>
<keyword evidence="5" id="KW-0408">Iron</keyword>
<dbReference type="GO" id="GO:0004497">
    <property type="term" value="F:monooxygenase activity"/>
    <property type="evidence" value="ECO:0007669"/>
    <property type="project" value="UniProtKB-KW"/>
</dbReference>
<dbReference type="EMBL" id="JELX01001486">
    <property type="protein sequence ID" value="KYF58812.1"/>
    <property type="molecule type" value="Genomic_DNA"/>
</dbReference>
<name>A0A150PT19_SORCE</name>
<dbReference type="FunFam" id="1.10.630.10:FF:000018">
    <property type="entry name" value="Cytochrome P450 monooxygenase"/>
    <property type="match status" value="1"/>
</dbReference>
<keyword evidence="3" id="KW-0479">Metal-binding</keyword>
<evidence type="ECO:0008006" key="12">
    <source>
        <dbReference type="Google" id="ProtNLM"/>
    </source>
</evidence>
<gene>
    <name evidence="8" type="ORF">BE04_39625</name>
    <name evidence="9" type="ORF">BE21_50065</name>
</gene>
<organism evidence="8 11">
    <name type="scientific">Sorangium cellulosum</name>
    <name type="common">Polyangium cellulosum</name>
    <dbReference type="NCBI Taxonomy" id="56"/>
    <lineage>
        <taxon>Bacteria</taxon>
        <taxon>Pseudomonadati</taxon>
        <taxon>Myxococcota</taxon>
        <taxon>Polyangia</taxon>
        <taxon>Polyangiales</taxon>
        <taxon>Polyangiaceae</taxon>
        <taxon>Sorangium</taxon>
    </lineage>
</organism>
<sequence>MTQEQANQSETKPAFDFKPFAPGYAEDPFPAIERLREATPIFYWDEGRSWVLTRYHDVSAVFRDERFAVSREEWESSAEYSSTIPELSDMKKYGLFGLPPEDHARVRKLVNPSFTSRAIDLLRAEIQRTVDQLLDARSGQEEFDVVRDYAEGIPMRAISALLKVPAECDEKFRRFGSATARALGVGLVPQVDEETKTLVASVTEGLALLHGVLDERRRNPLENDVLTMLLQAEADGSRLSTKELVALVGAIIAAGTDTTIYLIAFAVLNLLRSPEALELVKAEPGLMRNALDEVLRFDNILRIGTVRFARQDLEYCGASIKKGEMVFLLIPSALRDGTVFSRPDVFDVRRDTSASLAYGRGPHVCPGVSLARLEAEIAVGTILRRFPDMKLKETPVFGYHPAFRNIESLNVILRPSKAG</sequence>
<dbReference type="GO" id="GO:0005506">
    <property type="term" value="F:iron ion binding"/>
    <property type="evidence" value="ECO:0007669"/>
    <property type="project" value="InterPro"/>
</dbReference>
<evidence type="ECO:0000313" key="11">
    <source>
        <dbReference type="Proteomes" id="UP000075604"/>
    </source>
</evidence>
<evidence type="ECO:0000256" key="2">
    <source>
        <dbReference type="ARBA" id="ARBA00022617"/>
    </source>
</evidence>
<accession>A0A150PT19</accession>
<dbReference type="Gene3D" id="1.10.630.10">
    <property type="entry name" value="Cytochrome P450"/>
    <property type="match status" value="1"/>
</dbReference>
<evidence type="ECO:0000313" key="10">
    <source>
        <dbReference type="Proteomes" id="UP000075502"/>
    </source>
</evidence>
<evidence type="ECO:0000256" key="4">
    <source>
        <dbReference type="ARBA" id="ARBA00023002"/>
    </source>
</evidence>
<evidence type="ECO:0000313" key="9">
    <source>
        <dbReference type="EMBL" id="KYG03772.1"/>
    </source>
</evidence>
<comment type="similarity">
    <text evidence="1">Belongs to the cytochrome P450 family.</text>
</comment>
<keyword evidence="7" id="KW-0812">Transmembrane</keyword>
<dbReference type="AlphaFoldDB" id="A0A150PT19"/>
<dbReference type="PANTHER" id="PTHR46696">
    <property type="entry name" value="P450, PUTATIVE (EUROFUNG)-RELATED"/>
    <property type="match status" value="1"/>
</dbReference>
<dbReference type="InterPro" id="IPR001128">
    <property type="entry name" value="Cyt_P450"/>
</dbReference>
<dbReference type="InterPro" id="IPR036396">
    <property type="entry name" value="Cyt_P450_sf"/>
</dbReference>
<evidence type="ECO:0000256" key="5">
    <source>
        <dbReference type="ARBA" id="ARBA00023004"/>
    </source>
</evidence>
<dbReference type="GO" id="GO:0016705">
    <property type="term" value="F:oxidoreductase activity, acting on paired donors, with incorporation or reduction of molecular oxygen"/>
    <property type="evidence" value="ECO:0007669"/>
    <property type="project" value="InterPro"/>
</dbReference>